<dbReference type="Proteomes" id="UP001150217">
    <property type="component" value="Unassembled WGS sequence"/>
</dbReference>
<comment type="caution">
    <text evidence="1">The sequence shown here is derived from an EMBL/GenBank/DDBJ whole genome shotgun (WGS) entry which is preliminary data.</text>
</comment>
<reference evidence="1" key="1">
    <citation type="submission" date="2022-08" db="EMBL/GenBank/DDBJ databases">
        <title>A Global Phylogenomic Analysis of the Shiitake Genus Lentinula.</title>
        <authorList>
            <consortium name="DOE Joint Genome Institute"/>
            <person name="Sierra-Patev S."/>
            <person name="Min B."/>
            <person name="Naranjo-Ortiz M."/>
            <person name="Looney B."/>
            <person name="Konkel Z."/>
            <person name="Slot J.C."/>
            <person name="Sakamoto Y."/>
            <person name="Steenwyk J.L."/>
            <person name="Rokas A."/>
            <person name="Carro J."/>
            <person name="Camarero S."/>
            <person name="Ferreira P."/>
            <person name="Molpeceres G."/>
            <person name="Ruiz-Duenas F.J."/>
            <person name="Serrano A."/>
            <person name="Henrissat B."/>
            <person name="Drula E."/>
            <person name="Hughes K.W."/>
            <person name="Mata J.L."/>
            <person name="Ishikawa N.K."/>
            <person name="Vargas-Isla R."/>
            <person name="Ushijima S."/>
            <person name="Smith C.A."/>
            <person name="Ahrendt S."/>
            <person name="Andreopoulos W."/>
            <person name="He G."/>
            <person name="Labutti K."/>
            <person name="Lipzen A."/>
            <person name="Ng V."/>
            <person name="Riley R."/>
            <person name="Sandor L."/>
            <person name="Barry K."/>
            <person name="Martinez A.T."/>
            <person name="Xiao Y."/>
            <person name="Gibbons J.G."/>
            <person name="Terashima K."/>
            <person name="Grigoriev I.V."/>
            <person name="Hibbett D.S."/>
        </authorList>
    </citation>
    <scope>NUCLEOTIDE SEQUENCE</scope>
    <source>
        <strain evidence="1">RHP3577 ss4</strain>
    </source>
</reference>
<evidence type="ECO:0000313" key="2">
    <source>
        <dbReference type="Proteomes" id="UP001150217"/>
    </source>
</evidence>
<keyword evidence="2" id="KW-1185">Reference proteome</keyword>
<sequence length="232" mass="26795">MSRPIQRTHNANTEATMSFKPHLKPIQAVNEGRSDFYKGPLFLDCDLALLPMTISLPVQMRLPHVQARVSFRPSVYTLISLRDRAQRLNDPLASLASLNSCGLVKSLIEIVYEYGVEKIEWNAQMDATEIHVLNDIETSVIPDQWNKIESNDFAVQVDGYKTYFMQRRISSRHSLRVIHVLPGLQIEWLTLSHKYPIFIFDFCHEEVRPDCVSLVVAPRSKEMIEQRSRCLR</sequence>
<organism evidence="1 2">
    <name type="scientific">Lentinula lateritia</name>
    <dbReference type="NCBI Taxonomy" id="40482"/>
    <lineage>
        <taxon>Eukaryota</taxon>
        <taxon>Fungi</taxon>
        <taxon>Dikarya</taxon>
        <taxon>Basidiomycota</taxon>
        <taxon>Agaricomycotina</taxon>
        <taxon>Agaricomycetes</taxon>
        <taxon>Agaricomycetidae</taxon>
        <taxon>Agaricales</taxon>
        <taxon>Marasmiineae</taxon>
        <taxon>Omphalotaceae</taxon>
        <taxon>Lentinula</taxon>
    </lineage>
</organism>
<protein>
    <submittedName>
        <fullName evidence="1">Uncharacterized protein</fullName>
    </submittedName>
</protein>
<accession>A0ABQ8V7N5</accession>
<proteinExistence type="predicted"/>
<name>A0ABQ8V7N5_9AGAR</name>
<evidence type="ECO:0000313" key="1">
    <source>
        <dbReference type="EMBL" id="KAJ4478869.1"/>
    </source>
</evidence>
<dbReference type="EMBL" id="JANVFT010000064">
    <property type="protein sequence ID" value="KAJ4478869.1"/>
    <property type="molecule type" value="Genomic_DNA"/>
</dbReference>
<gene>
    <name evidence="1" type="ORF">C8R41DRAFT_506776</name>
</gene>